<evidence type="ECO:0000256" key="2">
    <source>
        <dbReference type="ARBA" id="ARBA00022840"/>
    </source>
</evidence>
<dbReference type="SUPFAM" id="SSF52540">
    <property type="entry name" value="P-loop containing nucleoside triphosphate hydrolases"/>
    <property type="match status" value="1"/>
</dbReference>
<evidence type="ECO:0000259" key="3">
    <source>
        <dbReference type="PROSITE" id="PS50893"/>
    </source>
</evidence>
<dbReference type="CDD" id="cd03230">
    <property type="entry name" value="ABC_DR_subfamily_A"/>
    <property type="match status" value="1"/>
</dbReference>
<keyword evidence="1" id="KW-0547">Nucleotide-binding</keyword>
<dbReference type="InterPro" id="IPR003593">
    <property type="entry name" value="AAA+_ATPase"/>
</dbReference>
<dbReference type="Proteomes" id="UP000030647">
    <property type="component" value="Unassembled WGS sequence"/>
</dbReference>
<evidence type="ECO:0000313" key="5">
    <source>
        <dbReference type="Proteomes" id="UP000030647"/>
    </source>
</evidence>
<proteinExistence type="predicted"/>
<dbReference type="HOGENOM" id="CLU_000604_1_2_9"/>
<dbReference type="RefSeq" id="WP_022529856.1">
    <property type="nucleotide sequence ID" value="NZ_KI271591.1"/>
</dbReference>
<dbReference type="InterPro" id="IPR027417">
    <property type="entry name" value="P-loop_NTPase"/>
</dbReference>
<sequence length="289" mass="31552">MRQIELTRVSKHFGKLHVLTDVTWTVPEKTIVGVIGRNGAGKSTLFDLIAGRLFPSSGTIQLDGVPVLQSPAAGNDIYLMSDQNIFPKPTTVADALRIMTDFYPGFDTAWAHQLTKQFGLTEKWQLTDLSTGGATIMRMILALCVPSAFVFLDEPTLGMDATYREEFYRALVATYADRPRTFVISTHLIDEVAGMMSQVMFLDRGRKRLEAATDDLQATARQVSGPTASVEAYLGSTERAAASRLGNLLQVTVLTPLPTDRPVPPDVTVTPLSLQQLFVAMTEKGAAQS</sequence>
<dbReference type="SMART" id="SM00382">
    <property type="entry name" value="AAA"/>
    <property type="match status" value="1"/>
</dbReference>
<dbReference type="Pfam" id="PF00005">
    <property type="entry name" value="ABC_tran"/>
    <property type="match status" value="1"/>
</dbReference>
<reference evidence="5" key="1">
    <citation type="journal article" date="2013" name="Genome Announc.">
        <title>Whole-Genome Sequencing of Lactobacillus shenzhenensis Strain LY-73T.</title>
        <authorList>
            <person name="Lin Z."/>
            <person name="Liu Z."/>
            <person name="Yang R."/>
            <person name="Zou Y."/>
            <person name="Wan D."/>
            <person name="Chen J."/>
            <person name="Guo M."/>
            <person name="Zhao J."/>
            <person name="Fang C."/>
            <person name="Yang R."/>
            <person name="Liu F."/>
        </authorList>
    </citation>
    <scope>NUCLEOTIDE SEQUENCE [LARGE SCALE GENOMIC DNA]</scope>
    <source>
        <strain evidence="5">LY-73</strain>
    </source>
</reference>
<dbReference type="PROSITE" id="PS50893">
    <property type="entry name" value="ABC_TRANSPORTER_2"/>
    <property type="match status" value="1"/>
</dbReference>
<keyword evidence="2" id="KW-0067">ATP-binding</keyword>
<dbReference type="AlphaFoldDB" id="U4TL54"/>
<protein>
    <recommendedName>
        <fullName evidence="3">ABC transporter domain-containing protein</fullName>
    </recommendedName>
</protein>
<dbReference type="Gene3D" id="3.40.50.300">
    <property type="entry name" value="P-loop containing nucleotide triphosphate hydrolases"/>
    <property type="match status" value="1"/>
</dbReference>
<dbReference type="OrthoDB" id="9804819at2"/>
<gene>
    <name evidence="4" type="ORF">L248_0523</name>
</gene>
<evidence type="ECO:0000313" key="4">
    <source>
        <dbReference type="EMBL" id="ERL64919.1"/>
    </source>
</evidence>
<name>U4TL54_9LACO</name>
<dbReference type="PANTHER" id="PTHR43158:SF5">
    <property type="entry name" value="ABC TRANSPORTER, ATP-BINDING PROTEIN"/>
    <property type="match status" value="1"/>
</dbReference>
<dbReference type="eggNOG" id="COG1131">
    <property type="taxonomic scope" value="Bacteria"/>
</dbReference>
<feature type="domain" description="ABC transporter" evidence="3">
    <location>
        <begin position="4"/>
        <end position="229"/>
    </location>
</feature>
<dbReference type="GO" id="GO:0005524">
    <property type="term" value="F:ATP binding"/>
    <property type="evidence" value="ECO:0007669"/>
    <property type="project" value="UniProtKB-KW"/>
</dbReference>
<dbReference type="GO" id="GO:0016887">
    <property type="term" value="F:ATP hydrolysis activity"/>
    <property type="evidence" value="ECO:0007669"/>
    <property type="project" value="InterPro"/>
</dbReference>
<organism evidence="4 5">
    <name type="scientific">Schleiferilactobacillus shenzhenensis LY-73</name>
    <dbReference type="NCBI Taxonomy" id="1231336"/>
    <lineage>
        <taxon>Bacteria</taxon>
        <taxon>Bacillati</taxon>
        <taxon>Bacillota</taxon>
        <taxon>Bacilli</taxon>
        <taxon>Lactobacillales</taxon>
        <taxon>Lactobacillaceae</taxon>
        <taxon>Schleiferilactobacillus</taxon>
    </lineage>
</organism>
<keyword evidence="5" id="KW-1185">Reference proteome</keyword>
<accession>U4TL54</accession>
<dbReference type="InterPro" id="IPR003439">
    <property type="entry name" value="ABC_transporter-like_ATP-bd"/>
</dbReference>
<evidence type="ECO:0000256" key="1">
    <source>
        <dbReference type="ARBA" id="ARBA00022741"/>
    </source>
</evidence>
<dbReference type="PANTHER" id="PTHR43158">
    <property type="entry name" value="SKFA PEPTIDE EXPORT ATP-BINDING PROTEIN SKFE"/>
    <property type="match status" value="1"/>
</dbReference>
<dbReference type="STRING" id="1231336.L248_0523"/>
<dbReference type="EMBL" id="KI271591">
    <property type="protein sequence ID" value="ERL64919.1"/>
    <property type="molecule type" value="Genomic_DNA"/>
</dbReference>